<proteinExistence type="inferred from homology"/>
<evidence type="ECO:0000259" key="9">
    <source>
        <dbReference type="Pfam" id="PF01225"/>
    </source>
</evidence>
<feature type="domain" description="Mur ligase central" evidence="11">
    <location>
        <begin position="114"/>
        <end position="318"/>
    </location>
</feature>
<feature type="binding site" evidence="7">
    <location>
        <begin position="44"/>
        <end position="46"/>
    </location>
    <ligand>
        <name>UDP-N-acetyl-alpha-D-muramoyl-L-alanyl-D-glutamate</name>
        <dbReference type="ChEBI" id="CHEBI:83900"/>
    </ligand>
</feature>
<feature type="binding site" evidence="7">
    <location>
        <begin position="158"/>
        <end position="159"/>
    </location>
    <ligand>
        <name>UDP-N-acetyl-alpha-D-muramoyl-L-alanyl-D-glutamate</name>
        <dbReference type="ChEBI" id="CHEBI:83900"/>
    </ligand>
</feature>
<comment type="catalytic activity">
    <reaction evidence="7">
        <text>UDP-N-acetyl-alpha-D-muramoyl-L-alanyl-D-glutamate + meso-2,6-diaminopimelate + ATP = UDP-N-acetyl-alpha-D-muramoyl-L-alanyl-gamma-D-glutamyl-meso-2,6-diaminopimelate + ADP + phosphate + H(+)</text>
        <dbReference type="Rhea" id="RHEA:23676"/>
        <dbReference type="ChEBI" id="CHEBI:15378"/>
        <dbReference type="ChEBI" id="CHEBI:30616"/>
        <dbReference type="ChEBI" id="CHEBI:43474"/>
        <dbReference type="ChEBI" id="CHEBI:57791"/>
        <dbReference type="ChEBI" id="CHEBI:83900"/>
        <dbReference type="ChEBI" id="CHEBI:83905"/>
        <dbReference type="ChEBI" id="CHEBI:456216"/>
        <dbReference type="EC" id="6.3.2.13"/>
    </reaction>
</comment>
<dbReference type="PANTHER" id="PTHR23135:SF4">
    <property type="entry name" value="UDP-N-ACETYLMURAMOYL-L-ALANYL-D-GLUTAMATE--2,6-DIAMINOPIMELATE LIGASE MURE HOMOLOG, CHLOROPLASTIC"/>
    <property type="match status" value="1"/>
</dbReference>
<feature type="binding site" evidence="7">
    <location>
        <position position="29"/>
    </location>
    <ligand>
        <name>UDP-N-acetyl-alpha-D-muramoyl-L-alanyl-D-glutamate</name>
        <dbReference type="ChEBI" id="CHEBI:83900"/>
    </ligand>
</feature>
<dbReference type="InterPro" id="IPR000713">
    <property type="entry name" value="Mur_ligase_N"/>
</dbReference>
<dbReference type="NCBIfam" id="NF001123">
    <property type="entry name" value="PRK00139.1-1"/>
    <property type="match status" value="1"/>
</dbReference>
<feature type="binding site" evidence="7">
    <location>
        <position position="193"/>
    </location>
    <ligand>
        <name>UDP-N-acetyl-alpha-D-muramoyl-L-alanyl-D-glutamate</name>
        <dbReference type="ChEBI" id="CHEBI:83900"/>
    </ligand>
</feature>
<sequence>MNLRELLMPWVHTIPFPFERRLSGISMHSITAKAGDLFIAVKGHQTDGRCYIPLAIAQGVAAVVAEAEEKSKHGNIHKLHGVPIVYLYQLKQILSALAGRFYQQPSRALCLVGITGTNGKTTISHLLANWVYLLGETSAVIGTIGNGLFKKISLSNNTTDSAVEIQRLLRLFYEQGATFSAIEVSSHGLVQYRVRDLYFAAAVFSNLSHDHLDYHKHMTQYERAKWQLFSELKVCHKIINADDSVGQRWLAQLPQAVAVTITSSLPHNWKGDWLCAHTVRYHDLGVDIGFDSCWGNGMIHSKLVGEFNVSNILLSFATLLTLGYSLPSLLETAGRLQSVCGRMEVFSSDQWPIVVVDYAHTPEALKKALLAAKLHCNGKLWCVFGCGGNRDKDKRPLMGAIAEQYADYVIITNDNPRNEDSQDIIAAIQGGLLNVNYAQAIPCRFDAITSAIMHAHLNDLVLVAGKGHENYQIISGKSFNYSDRTTVAQILGLDILE</sequence>
<feature type="modified residue" description="N6-carboxylysine" evidence="7">
    <location>
        <position position="225"/>
    </location>
</feature>
<reference evidence="12 13" key="1">
    <citation type="journal article" date="2014" name="MBio">
        <title>Differential genome evolution between companion symbionts in an insect-bacterial symbiosis.</title>
        <authorList>
            <person name="Bennett G.M."/>
            <person name="McCutcheon J.P."/>
            <person name="MacDonald B.R."/>
            <person name="Romanovicz D."/>
            <person name="Moran N.A."/>
        </authorList>
    </citation>
    <scope>NUCLEOTIDE SEQUENCE [LARGE SCALE GENOMIC DNA]</scope>
    <source>
        <strain evidence="12 13">BGSS</strain>
    </source>
</reference>
<feature type="binding site" evidence="7">
    <location>
        <position position="469"/>
    </location>
    <ligand>
        <name>meso-2,6-diaminopimelate</name>
        <dbReference type="ChEBI" id="CHEBI:57791"/>
    </ligand>
</feature>
<dbReference type="HAMAP" id="MF_00208">
    <property type="entry name" value="MurE"/>
    <property type="match status" value="1"/>
</dbReference>
<feature type="binding site" evidence="7">
    <location>
        <begin position="414"/>
        <end position="417"/>
    </location>
    <ligand>
        <name>meso-2,6-diaminopimelate</name>
        <dbReference type="ChEBI" id="CHEBI:57791"/>
    </ligand>
</feature>
<evidence type="ECO:0000259" key="11">
    <source>
        <dbReference type="Pfam" id="PF08245"/>
    </source>
</evidence>
<dbReference type="InterPro" id="IPR004101">
    <property type="entry name" value="Mur_ligase_C"/>
</dbReference>
<protein>
    <recommendedName>
        <fullName evidence="7">UDP-N-acetylmuramoyl-L-alanyl-D-glutamate--2,6-diaminopimelate ligase</fullName>
        <ecNumber evidence="7">6.3.2.13</ecNumber>
    </recommendedName>
    <alternativeName>
        <fullName evidence="7">Meso-A2pm-adding enzyme</fullName>
    </alternativeName>
    <alternativeName>
        <fullName evidence="7">Meso-diaminopimelate-adding enzyme</fullName>
    </alternativeName>
    <alternativeName>
        <fullName evidence="7">UDP-MurNAc-L-Ala-D-Glu:meso-diaminopimelate ligase</fullName>
    </alternativeName>
    <alternativeName>
        <fullName evidence="7">UDP-MurNAc-tripeptide synthetase</fullName>
    </alternativeName>
    <alternativeName>
        <fullName evidence="7">UDP-N-acetylmuramyl-tripeptide synthetase</fullName>
    </alternativeName>
</protein>
<feature type="short sequence motif" description="Meso-diaminopimelate recognition motif" evidence="7">
    <location>
        <begin position="414"/>
        <end position="417"/>
    </location>
</feature>
<evidence type="ECO:0000256" key="5">
    <source>
        <dbReference type="ARBA" id="ARBA00023306"/>
    </source>
</evidence>
<keyword evidence="6 7" id="KW-0961">Cell wall biogenesis/degradation</keyword>
<keyword evidence="4 7" id="KW-0573">Peptidoglycan synthesis</keyword>
<keyword evidence="5 7" id="KW-0131">Cell cycle</keyword>
<evidence type="ECO:0000259" key="10">
    <source>
        <dbReference type="Pfam" id="PF02875"/>
    </source>
</evidence>
<dbReference type="Gene3D" id="3.90.190.20">
    <property type="entry name" value="Mur ligase, C-terminal domain"/>
    <property type="match status" value="1"/>
</dbReference>
<comment type="PTM">
    <text evidence="7">Carboxylation is probably crucial for Mg(2+) binding and, consequently, for the gamma-phosphate positioning of ATP.</text>
</comment>
<dbReference type="NCBIfam" id="TIGR01085">
    <property type="entry name" value="murE"/>
    <property type="match status" value="1"/>
</dbReference>
<dbReference type="EMBL" id="CP008985">
    <property type="protein sequence ID" value="AIN47441.1"/>
    <property type="molecule type" value="Genomic_DNA"/>
</dbReference>
<feature type="binding site" evidence="7">
    <location>
        <position position="157"/>
    </location>
    <ligand>
        <name>UDP-N-acetyl-alpha-D-muramoyl-L-alanyl-D-glutamate</name>
        <dbReference type="ChEBI" id="CHEBI:83900"/>
    </ligand>
</feature>
<dbReference type="InterPro" id="IPR013221">
    <property type="entry name" value="Mur_ligase_cen"/>
</dbReference>
<comment type="cofactor">
    <cofactor evidence="7">
        <name>Mg(2+)</name>
        <dbReference type="ChEBI" id="CHEBI:18420"/>
    </cofactor>
</comment>
<dbReference type="SUPFAM" id="SSF53244">
    <property type="entry name" value="MurD-like peptide ligases, peptide-binding domain"/>
    <property type="match status" value="1"/>
</dbReference>
<comment type="subcellular location">
    <subcellularLocation>
        <location evidence="7 8">Cytoplasm</location>
    </subcellularLocation>
</comment>
<dbReference type="Pfam" id="PF08245">
    <property type="entry name" value="Mur_ligase_M"/>
    <property type="match status" value="1"/>
</dbReference>
<dbReference type="PANTHER" id="PTHR23135">
    <property type="entry name" value="MUR LIGASE FAMILY MEMBER"/>
    <property type="match status" value="1"/>
</dbReference>
<dbReference type="GO" id="GO:0071555">
    <property type="term" value="P:cell wall organization"/>
    <property type="evidence" value="ECO:0007669"/>
    <property type="project" value="UniProtKB-KW"/>
</dbReference>
<dbReference type="UniPathway" id="UPA00219"/>
<accession>A0A088N293</accession>
<dbReference type="GO" id="GO:0000287">
    <property type="term" value="F:magnesium ion binding"/>
    <property type="evidence" value="ECO:0007669"/>
    <property type="project" value="UniProtKB-UniRule"/>
</dbReference>
<evidence type="ECO:0000256" key="3">
    <source>
        <dbReference type="ARBA" id="ARBA00022960"/>
    </source>
</evidence>
<dbReference type="InterPro" id="IPR036565">
    <property type="entry name" value="Mur-like_cat_sf"/>
</dbReference>
<keyword evidence="7" id="KW-0963">Cytoplasm</keyword>
<evidence type="ECO:0000256" key="7">
    <source>
        <dbReference type="HAMAP-Rule" id="MF_00208"/>
    </source>
</evidence>
<keyword evidence="3 7" id="KW-0133">Cell shape</keyword>
<dbReference type="EC" id="6.3.2.13" evidence="7"/>
<dbReference type="Pfam" id="PF01225">
    <property type="entry name" value="Mur_ligase"/>
    <property type="match status" value="1"/>
</dbReference>
<feature type="binding site" evidence="7">
    <location>
        <position position="465"/>
    </location>
    <ligand>
        <name>meso-2,6-diaminopimelate</name>
        <dbReference type="ChEBI" id="CHEBI:57791"/>
    </ligand>
</feature>
<feature type="domain" description="Mur ligase C-terminal" evidence="10">
    <location>
        <begin position="341"/>
        <end position="467"/>
    </location>
</feature>
<dbReference type="InterPro" id="IPR036615">
    <property type="entry name" value="Mur_ligase_C_dom_sf"/>
</dbReference>
<dbReference type="SUPFAM" id="SSF63418">
    <property type="entry name" value="MurE/MurF N-terminal domain"/>
    <property type="match status" value="1"/>
</dbReference>
<keyword evidence="7" id="KW-0547">Nucleotide-binding</keyword>
<feature type="domain" description="Mur ligase N-terminal catalytic" evidence="9">
    <location>
        <begin position="22"/>
        <end position="102"/>
    </location>
</feature>
<evidence type="ECO:0000256" key="4">
    <source>
        <dbReference type="ARBA" id="ARBA00022984"/>
    </source>
</evidence>
<dbReference type="GO" id="GO:0051301">
    <property type="term" value="P:cell division"/>
    <property type="evidence" value="ECO:0007669"/>
    <property type="project" value="UniProtKB-KW"/>
</dbReference>
<dbReference type="Gene3D" id="3.40.1190.10">
    <property type="entry name" value="Mur-like, catalytic domain"/>
    <property type="match status" value="1"/>
</dbReference>
<evidence type="ECO:0000256" key="2">
    <source>
        <dbReference type="ARBA" id="ARBA00022618"/>
    </source>
</evidence>
<dbReference type="GO" id="GO:0005737">
    <property type="term" value="C:cytoplasm"/>
    <property type="evidence" value="ECO:0007669"/>
    <property type="project" value="UniProtKB-SubCell"/>
</dbReference>
<dbReference type="GO" id="GO:0005524">
    <property type="term" value="F:ATP binding"/>
    <property type="evidence" value="ECO:0007669"/>
    <property type="project" value="UniProtKB-UniRule"/>
</dbReference>
<dbReference type="GO" id="GO:0008765">
    <property type="term" value="F:UDP-N-acetylmuramoylalanyl-D-glutamate-2,6-diaminopimelate ligase activity"/>
    <property type="evidence" value="ECO:0007669"/>
    <property type="project" value="UniProtKB-UniRule"/>
</dbReference>
<dbReference type="SUPFAM" id="SSF53623">
    <property type="entry name" value="MurD-like peptide ligases, catalytic domain"/>
    <property type="match status" value="1"/>
</dbReference>
<evidence type="ECO:0000256" key="8">
    <source>
        <dbReference type="RuleBase" id="RU004135"/>
    </source>
</evidence>
<dbReference type="Pfam" id="PF02875">
    <property type="entry name" value="Mur_ligase_C"/>
    <property type="match status" value="1"/>
</dbReference>
<dbReference type="eggNOG" id="COG0769">
    <property type="taxonomic scope" value="Bacteria"/>
</dbReference>
<dbReference type="Proteomes" id="UP000067325">
    <property type="component" value="Chromosome"/>
</dbReference>
<keyword evidence="7" id="KW-0067">ATP-binding</keyword>
<dbReference type="InterPro" id="IPR035911">
    <property type="entry name" value="MurE/MurF_N"/>
</dbReference>
<comment type="pathway">
    <text evidence="7 8">Cell wall biogenesis; peptidoglycan biosynthesis.</text>
</comment>
<evidence type="ECO:0000313" key="12">
    <source>
        <dbReference type="EMBL" id="AIN47441.1"/>
    </source>
</evidence>
<evidence type="ECO:0000313" key="13">
    <source>
        <dbReference type="Proteomes" id="UP000067325"/>
    </source>
</evidence>
<organism evidence="12 13">
    <name type="scientific">Candidatus Palibaumannia cicadellinicola</name>
    <dbReference type="NCBI Taxonomy" id="186490"/>
    <lineage>
        <taxon>Bacteria</taxon>
        <taxon>Pseudomonadati</taxon>
        <taxon>Pseudomonadota</taxon>
        <taxon>Gammaproteobacteria</taxon>
        <taxon>Candidatus Palibaumannia</taxon>
    </lineage>
</organism>
<dbReference type="InterPro" id="IPR005761">
    <property type="entry name" value="UDP-N-AcMur-Glu-dNH2Pim_ligase"/>
</dbReference>
<keyword evidence="7 12" id="KW-0436">Ligase</keyword>
<comment type="similarity">
    <text evidence="1 7">Belongs to the MurCDEF family. MurE subfamily.</text>
</comment>
<feature type="binding site" evidence="7">
    <location>
        <position position="185"/>
    </location>
    <ligand>
        <name>UDP-N-acetyl-alpha-D-muramoyl-L-alanyl-D-glutamate</name>
        <dbReference type="ChEBI" id="CHEBI:83900"/>
    </ligand>
</feature>
<dbReference type="KEGG" id="bcib:IM45_1149"/>
<dbReference type="GO" id="GO:0008360">
    <property type="term" value="P:regulation of cell shape"/>
    <property type="evidence" value="ECO:0007669"/>
    <property type="project" value="UniProtKB-KW"/>
</dbReference>
<name>A0A088N293_9GAMM</name>
<comment type="function">
    <text evidence="7">Catalyzes the addition of meso-diaminopimelic acid to the nucleotide precursor UDP-N-acetylmuramoyl-L-alanyl-D-glutamate (UMAG) in the biosynthesis of bacterial cell-wall peptidoglycan.</text>
</comment>
<keyword evidence="2 7" id="KW-0132">Cell division</keyword>
<dbReference type="Gene3D" id="3.40.1390.10">
    <property type="entry name" value="MurE/MurF, N-terminal domain"/>
    <property type="match status" value="1"/>
</dbReference>
<feature type="binding site" evidence="7">
    <location>
        <begin position="116"/>
        <end position="122"/>
    </location>
    <ligand>
        <name>ATP</name>
        <dbReference type="ChEBI" id="CHEBI:30616"/>
    </ligand>
</feature>
<dbReference type="GO" id="GO:0009252">
    <property type="term" value="P:peptidoglycan biosynthetic process"/>
    <property type="evidence" value="ECO:0007669"/>
    <property type="project" value="UniProtKB-UniRule"/>
</dbReference>
<gene>
    <name evidence="7" type="primary">murE</name>
    <name evidence="12" type="ORF">IM45_1149</name>
</gene>
<dbReference type="AlphaFoldDB" id="A0A088N293"/>
<feature type="binding site" evidence="7">
    <location>
        <position position="390"/>
    </location>
    <ligand>
        <name>meso-2,6-diaminopimelate</name>
        <dbReference type="ChEBI" id="CHEBI:57791"/>
    </ligand>
</feature>
<evidence type="ECO:0000256" key="1">
    <source>
        <dbReference type="ARBA" id="ARBA00005898"/>
    </source>
</evidence>
<dbReference type="NCBIfam" id="NF001126">
    <property type="entry name" value="PRK00139.1-4"/>
    <property type="match status" value="1"/>
</dbReference>
<keyword evidence="7" id="KW-0460">Magnesium</keyword>
<evidence type="ECO:0000256" key="6">
    <source>
        <dbReference type="ARBA" id="ARBA00023316"/>
    </source>
</evidence>
<feature type="binding site" evidence="7">
    <location>
        <position position="191"/>
    </location>
    <ligand>
        <name>UDP-N-acetyl-alpha-D-muramoyl-L-alanyl-D-glutamate</name>
        <dbReference type="ChEBI" id="CHEBI:83900"/>
    </ligand>
</feature>
<comment type="caution">
    <text evidence="7">Lacks conserved residue(s) required for the propagation of feature annotation.</text>
</comment>